<gene>
    <name evidence="2" type="ORF">LMG18091_01767</name>
</gene>
<feature type="region of interest" description="Disordered" evidence="1">
    <location>
        <begin position="67"/>
        <end position="120"/>
    </location>
</feature>
<comment type="caution">
    <text evidence="2">The sequence shown here is derived from an EMBL/GenBank/DDBJ whole genome shotgun (WGS) entry which is preliminary data.</text>
</comment>
<reference evidence="2 3" key="1">
    <citation type="submission" date="2023-07" db="EMBL/GenBank/DDBJ databases">
        <authorList>
            <person name="Peeters C."/>
        </authorList>
    </citation>
    <scope>NUCLEOTIDE SEQUENCE [LARGE SCALE GENOMIC DNA]</scope>
    <source>
        <strain evidence="2 3">LMG 18091</strain>
    </source>
</reference>
<accession>A0AAD2AYW8</accession>
<dbReference type="InterPro" id="IPR008718">
    <property type="entry name" value="NolX"/>
</dbReference>
<proteinExistence type="predicted"/>
<sequence>MSVHMSSSNTASREAKHASRSDMADAAVDTATTIAGMGGLPGQQGPSDQTQLSLYQGISAKLTASLASQNNDDDDDDDDDVTQNSGNRHAVTQPNAAPQQGNAASSQQAGSSQSTVTWNGGTLSQSEVQIVSVLDRHKDQCPISWDGLQDKINDPSTPPDLKAALQGLAQDQQLFTAIGSQGDGRCGGKIKAKDLDAFTAEHAQVSAFNEQQAKSFEQNYIPSDGNANGQPSVMSESDALRELYKYSDNLTKNLGKDEFQQIVDGDAKTGKTPPQVIAAAQYFLDHQDAWNRLTGGGEVKKADFLQAASSSMSLTQTELNTLKTMNGNQAAFFGDGDLTRDKLSSMANDKQLDPNVRQAAKNLLQDPVLFSLMNNAITGYKTHHGFFDFGGGHTVDSGNIAGRDFQKFYGNLSQANQTVQKPQTHTPKTDADKNAVACMLMGTADQPEIKSPKHNGGFLMHAIDTALKVEGKLLDWASMAVGALSFIPGIGELADAASTALEAESQGCNVLHAMVSGGNVKKALEEAGLNLAAAAIGNIGGPEVRLAMKEGITKIVAEKAINAGINMGVSEAQDHAENYLAGLKARLEDPSQSPAAQDDSQEVGEDGATVDASASQPPMQPPVQPKQPEDEAEEDSVV</sequence>
<dbReference type="EMBL" id="CATWAF010000002">
    <property type="protein sequence ID" value="CAJ0693349.1"/>
    <property type="molecule type" value="Genomic_DNA"/>
</dbReference>
<feature type="compositionally biased region" description="Acidic residues" evidence="1">
    <location>
        <begin position="71"/>
        <end position="81"/>
    </location>
</feature>
<keyword evidence="3" id="KW-1185">Reference proteome</keyword>
<feature type="region of interest" description="Disordered" evidence="1">
    <location>
        <begin position="1"/>
        <end position="50"/>
    </location>
</feature>
<evidence type="ECO:0000256" key="1">
    <source>
        <dbReference type="SAM" id="MobiDB-lite"/>
    </source>
</evidence>
<evidence type="ECO:0008006" key="4">
    <source>
        <dbReference type="Google" id="ProtNLM"/>
    </source>
</evidence>
<organism evidence="2 3">
    <name type="scientific">Ralstonia wenshanensis</name>
    <dbReference type="NCBI Taxonomy" id="2842456"/>
    <lineage>
        <taxon>Bacteria</taxon>
        <taxon>Pseudomonadati</taxon>
        <taxon>Pseudomonadota</taxon>
        <taxon>Betaproteobacteria</taxon>
        <taxon>Burkholderiales</taxon>
        <taxon>Burkholderiaceae</taxon>
        <taxon>Ralstonia</taxon>
    </lineage>
</organism>
<feature type="compositionally biased region" description="Low complexity" evidence="1">
    <location>
        <begin position="93"/>
        <end position="114"/>
    </location>
</feature>
<feature type="region of interest" description="Disordered" evidence="1">
    <location>
        <begin position="587"/>
        <end position="638"/>
    </location>
</feature>
<dbReference type="Proteomes" id="UP001189915">
    <property type="component" value="Unassembled WGS sequence"/>
</dbReference>
<dbReference type="AlphaFoldDB" id="A0AAD2AYW8"/>
<evidence type="ECO:0000313" key="3">
    <source>
        <dbReference type="Proteomes" id="UP001189915"/>
    </source>
</evidence>
<evidence type="ECO:0000313" key="2">
    <source>
        <dbReference type="EMBL" id="CAJ0693349.1"/>
    </source>
</evidence>
<feature type="compositionally biased region" description="Basic and acidic residues" evidence="1">
    <location>
        <begin position="13"/>
        <end position="23"/>
    </location>
</feature>
<name>A0AAD2AYW8_9RALS</name>
<feature type="compositionally biased region" description="Polar residues" evidence="1">
    <location>
        <begin position="82"/>
        <end position="92"/>
    </location>
</feature>
<feature type="compositionally biased region" description="Low complexity" evidence="1">
    <location>
        <begin position="24"/>
        <end position="35"/>
    </location>
</feature>
<dbReference type="Pfam" id="PF05819">
    <property type="entry name" value="NolX"/>
    <property type="match status" value="1"/>
</dbReference>
<feature type="compositionally biased region" description="Polar residues" evidence="1">
    <location>
        <begin position="1"/>
        <end position="12"/>
    </location>
</feature>
<protein>
    <recommendedName>
        <fullName evidence="4">Nodulation protein NOLX</fullName>
    </recommendedName>
</protein>